<sequence>MKTIQNKKPINVYAETKHKKTKITEYIEKELNPFSNIDNDSIQKPLSTLFKNLNEINPNTKLDFIYPIIEDMKKTENLKELRLYINLLNAKLENILKPKNDIIRKEVINDKKINEIRLKEILFEHRNSAVDLFFNLFYIFSLLSYTNDKNVIFRINNLSNNALIDYAKKNSKFFSFNKMSLHTLYALCGGKKKFYSFINLHLKELTTSKTITKFVDPFMGGVGSFYSSYSVIKENDIKVILNDLNPAIACLNNHVKSKSENKNILKNISFFIQKLFQKTNMFEATYKDTNLFIKRLEKIFNYRVNKEGKNRSTLTSSILLFLLNNNFGGNYKTKEDGSTTFSVPKDLNKFDRYFNFVGKVELYNFLYNSVNVRIENKDYKEILKKNSKKEDTHTTFDPPYFNECHLTISEFEKQRAELNKQFLEVSTEKEKNKIASKMNKILGGCVANYGKYGDNFNHEELLKDLALVKGDISYFNYSHPLIGKYCLDYGLKVKALGRKSTNSKNEKGGTIDTKYEVFMTGSVINTREIL</sequence>
<accession>A0AAE7BBD8</accession>
<dbReference type="Proteomes" id="UP000503313">
    <property type="component" value="Chromosome"/>
</dbReference>
<evidence type="ECO:0000313" key="1">
    <source>
        <dbReference type="EMBL" id="QKF76350.1"/>
    </source>
</evidence>
<reference evidence="1 2" key="1">
    <citation type="submission" date="2020-05" db="EMBL/GenBank/DDBJ databases">
        <title>Complete genome sequencing of Campylobacter and Arcobacter type strains.</title>
        <authorList>
            <person name="Miller W.G."/>
            <person name="Yee E."/>
        </authorList>
    </citation>
    <scope>NUCLEOTIDE SEQUENCE [LARGE SCALE GENOMIC DNA]</scope>
    <source>
        <strain evidence="1 2">LMG 25694</strain>
    </source>
</reference>
<keyword evidence="2" id="KW-1185">Reference proteome</keyword>
<dbReference type="SUPFAM" id="SSF53335">
    <property type="entry name" value="S-adenosyl-L-methionine-dependent methyltransferases"/>
    <property type="match status" value="1"/>
</dbReference>
<dbReference type="RefSeq" id="WP_129012146.1">
    <property type="nucleotide sequence ID" value="NZ_CP053835.1"/>
</dbReference>
<proteinExistence type="predicted"/>
<dbReference type="AlphaFoldDB" id="A0AAE7BBD8"/>
<protein>
    <recommendedName>
        <fullName evidence="3">DNA methyltransferase</fullName>
    </recommendedName>
</protein>
<dbReference type="EMBL" id="CP053835">
    <property type="protein sequence ID" value="QKF76350.1"/>
    <property type="molecule type" value="Genomic_DNA"/>
</dbReference>
<dbReference type="InterPro" id="IPR029063">
    <property type="entry name" value="SAM-dependent_MTases_sf"/>
</dbReference>
<evidence type="ECO:0000313" key="2">
    <source>
        <dbReference type="Proteomes" id="UP000503313"/>
    </source>
</evidence>
<dbReference type="KEGG" id="adz:ADFLV_0287"/>
<organism evidence="1 2">
    <name type="scientific">Arcobacter defluvii</name>
    <dbReference type="NCBI Taxonomy" id="873191"/>
    <lineage>
        <taxon>Bacteria</taxon>
        <taxon>Pseudomonadati</taxon>
        <taxon>Campylobacterota</taxon>
        <taxon>Epsilonproteobacteria</taxon>
        <taxon>Campylobacterales</taxon>
        <taxon>Arcobacteraceae</taxon>
        <taxon>Arcobacter</taxon>
    </lineage>
</organism>
<evidence type="ECO:0008006" key="3">
    <source>
        <dbReference type="Google" id="ProtNLM"/>
    </source>
</evidence>
<gene>
    <name evidence="1" type="ORF">ADFLV_0287</name>
</gene>
<name>A0AAE7BBD8_9BACT</name>